<keyword evidence="1" id="KW-1133">Transmembrane helix</keyword>
<dbReference type="AlphaFoldDB" id="W9QTH5"/>
<gene>
    <name evidence="2" type="ORF">L484_022961</name>
</gene>
<dbReference type="Proteomes" id="UP000030645">
    <property type="component" value="Unassembled WGS sequence"/>
</dbReference>
<name>W9QTH5_9ROSA</name>
<proteinExistence type="predicted"/>
<keyword evidence="1" id="KW-0812">Transmembrane</keyword>
<dbReference type="STRING" id="981085.W9QTH5"/>
<dbReference type="Pfam" id="PF10269">
    <property type="entry name" value="Tmemb_185A"/>
    <property type="match status" value="1"/>
</dbReference>
<protein>
    <submittedName>
        <fullName evidence="2">Uncharacterized protein</fullName>
    </submittedName>
</protein>
<dbReference type="PANTHER" id="PTHR46859">
    <property type="entry name" value="TRANSMEMBRANE FRAGILE-X-F-ASSOCIATED PROTEIN"/>
    <property type="match status" value="1"/>
</dbReference>
<dbReference type="KEGG" id="mnt:21405750"/>
<dbReference type="EMBL" id="KE344145">
    <property type="protein sequence ID" value="EXB53992.1"/>
    <property type="molecule type" value="Genomic_DNA"/>
</dbReference>
<accession>W9QTH5</accession>
<dbReference type="OrthoDB" id="1711136at2759"/>
<feature type="transmembrane region" description="Helical" evidence="1">
    <location>
        <begin position="20"/>
        <end position="38"/>
    </location>
</feature>
<dbReference type="PANTHER" id="PTHR46859:SF6">
    <property type="entry name" value="TRANSMEMBRANE FRAGILE-X-F-ASSOCIATED PROTEIN"/>
    <property type="match status" value="1"/>
</dbReference>
<evidence type="ECO:0000256" key="1">
    <source>
        <dbReference type="SAM" id="Phobius"/>
    </source>
</evidence>
<dbReference type="eggNOG" id="KOG1100">
    <property type="taxonomic scope" value="Eukaryota"/>
</dbReference>
<sequence length="97" mass="11244">MLVQRRVMTWRRVGKSLHALVAHGLLFSFTILLVLKLHRAVRCPWWIVFSPLWLFHAVVARGRFSLPAPALPHDRNVRELSPSYVGYTILLARENAF</sequence>
<keyword evidence="1" id="KW-0472">Membrane</keyword>
<keyword evidence="3" id="KW-1185">Reference proteome</keyword>
<reference evidence="3" key="1">
    <citation type="submission" date="2013-01" db="EMBL/GenBank/DDBJ databases">
        <title>Draft Genome Sequence of a Mulberry Tree, Morus notabilis C.K. Schneid.</title>
        <authorList>
            <person name="He N."/>
            <person name="Zhao S."/>
        </authorList>
    </citation>
    <scope>NUCLEOTIDE SEQUENCE</scope>
</reference>
<dbReference type="InterPro" id="IPR019396">
    <property type="entry name" value="TM_Fragile-X-F-assoc"/>
</dbReference>
<organism evidence="2 3">
    <name type="scientific">Morus notabilis</name>
    <dbReference type="NCBI Taxonomy" id="981085"/>
    <lineage>
        <taxon>Eukaryota</taxon>
        <taxon>Viridiplantae</taxon>
        <taxon>Streptophyta</taxon>
        <taxon>Embryophyta</taxon>
        <taxon>Tracheophyta</taxon>
        <taxon>Spermatophyta</taxon>
        <taxon>Magnoliopsida</taxon>
        <taxon>eudicotyledons</taxon>
        <taxon>Gunneridae</taxon>
        <taxon>Pentapetalae</taxon>
        <taxon>rosids</taxon>
        <taxon>fabids</taxon>
        <taxon>Rosales</taxon>
        <taxon>Moraceae</taxon>
        <taxon>Moreae</taxon>
        <taxon>Morus</taxon>
    </lineage>
</organism>
<evidence type="ECO:0000313" key="2">
    <source>
        <dbReference type="EMBL" id="EXB53992.1"/>
    </source>
</evidence>
<evidence type="ECO:0000313" key="3">
    <source>
        <dbReference type="Proteomes" id="UP000030645"/>
    </source>
</evidence>